<evidence type="ECO:0000256" key="4">
    <source>
        <dbReference type="ARBA" id="ARBA00022729"/>
    </source>
</evidence>
<evidence type="ECO:0000256" key="7">
    <source>
        <dbReference type="ARBA" id="ARBA00023136"/>
    </source>
</evidence>
<dbReference type="Gene3D" id="3.80.10.10">
    <property type="entry name" value="Ribonuclease Inhibitor"/>
    <property type="match status" value="3"/>
</dbReference>
<evidence type="ECO:0000256" key="3">
    <source>
        <dbReference type="ARBA" id="ARBA00022692"/>
    </source>
</evidence>
<dbReference type="InterPro" id="IPR046956">
    <property type="entry name" value="RLP23-like"/>
</dbReference>
<dbReference type="PANTHER" id="PTHR48063:SF98">
    <property type="entry name" value="LRR RECEPTOR-LIKE SERINE_THREONINE-PROTEIN KINASE FLS2"/>
    <property type="match status" value="1"/>
</dbReference>
<keyword evidence="4" id="KW-0732">Signal</keyword>
<keyword evidence="7" id="KW-0472">Membrane</keyword>
<proteinExistence type="predicted"/>
<keyword evidence="8" id="KW-0675">Receptor</keyword>
<evidence type="ECO:0000256" key="5">
    <source>
        <dbReference type="ARBA" id="ARBA00022737"/>
    </source>
</evidence>
<evidence type="ECO:0000313" key="12">
    <source>
        <dbReference type="RefSeq" id="XP_011000626.1"/>
    </source>
</evidence>
<dbReference type="Pfam" id="PF00560">
    <property type="entry name" value="LRR_1"/>
    <property type="match status" value="3"/>
</dbReference>
<keyword evidence="2" id="KW-0433">Leucine-rich repeat</keyword>
<dbReference type="InterPro" id="IPR001611">
    <property type="entry name" value="Leu-rich_rpt"/>
</dbReference>
<dbReference type="RefSeq" id="XP_011000626.1">
    <property type="nucleotide sequence ID" value="XM_011002324.1"/>
</dbReference>
<dbReference type="GeneID" id="105108132"/>
<evidence type="ECO:0000256" key="9">
    <source>
        <dbReference type="ARBA" id="ARBA00023180"/>
    </source>
</evidence>
<evidence type="ECO:0000256" key="8">
    <source>
        <dbReference type="ARBA" id="ARBA00023170"/>
    </source>
</evidence>
<dbReference type="SUPFAM" id="SSF52058">
    <property type="entry name" value="L domain-like"/>
    <property type="match status" value="1"/>
</dbReference>
<dbReference type="PRINTS" id="PR00019">
    <property type="entry name" value="LEURICHRPT"/>
</dbReference>
<comment type="subcellular location">
    <subcellularLocation>
        <location evidence="1">Membrane</location>
        <topology evidence="1">Single-pass type I membrane protein</topology>
    </subcellularLocation>
</comment>
<dbReference type="GO" id="GO:0016020">
    <property type="term" value="C:membrane"/>
    <property type="evidence" value="ECO:0007669"/>
    <property type="project" value="UniProtKB-SubCell"/>
</dbReference>
<organism evidence="11 12">
    <name type="scientific">Populus euphratica</name>
    <name type="common">Euphrates poplar</name>
    <dbReference type="NCBI Taxonomy" id="75702"/>
    <lineage>
        <taxon>Eukaryota</taxon>
        <taxon>Viridiplantae</taxon>
        <taxon>Streptophyta</taxon>
        <taxon>Embryophyta</taxon>
        <taxon>Tracheophyta</taxon>
        <taxon>Spermatophyta</taxon>
        <taxon>Magnoliopsida</taxon>
        <taxon>eudicotyledons</taxon>
        <taxon>Gunneridae</taxon>
        <taxon>Pentapetalae</taxon>
        <taxon>rosids</taxon>
        <taxon>fabids</taxon>
        <taxon>Malpighiales</taxon>
        <taxon>Salicaceae</taxon>
        <taxon>Saliceae</taxon>
        <taxon>Populus</taxon>
    </lineage>
</organism>
<evidence type="ECO:0000256" key="1">
    <source>
        <dbReference type="ARBA" id="ARBA00004479"/>
    </source>
</evidence>
<sequence length="475" mass="53605">MTTSAIIIPMFWLSENGALLKFKNDLTDPSNRLASWVSDEDCCRWSGVVCKNLTGHALELYLGTHISYDVNLASTASVDLEDNRGSKLGGKISSSLLNLKYLRYLDQSNNDFGGIHIPKYLGSMRNLRGNLPTWMGKLSSMKILNLHANQFDGQIPVEFCDLASLQVLDLAYNNLNGTIPNCINHFSSMNKMNGSKGLIDLVKLSSESALLVMKGRVAEYSSILNFESIDLSLNDLSGEIPNEVTSLEELQALNLSHNCLEGKIPKDEVTCTYPTNLSGRIPRALNCKASVHPASLATKVTVGLPRIALQMVQIMIILEEIEGDVSSDVNWFNVSITTRISSLNRSQERNTIESEFYKYEERHYKDLKKERIGVRVSGSFYKCRYCHGRDYYPWDFLQHAYDLGRGSKRGTLKEEAQHLALARYIQRHLDVKDRSESSLKREVVRSLCLNTETEWHAVRKAFFLFTDRISLVQVV</sequence>
<evidence type="ECO:0000313" key="11">
    <source>
        <dbReference type="Proteomes" id="UP000694918"/>
    </source>
</evidence>
<evidence type="ECO:0000256" key="6">
    <source>
        <dbReference type="ARBA" id="ARBA00022989"/>
    </source>
</evidence>
<keyword evidence="6" id="KW-1133">Transmembrane helix</keyword>
<dbReference type="InterPro" id="IPR032675">
    <property type="entry name" value="LRR_dom_sf"/>
</dbReference>
<accession>A0AAJ6SXY1</accession>
<feature type="domain" description="Leucine-rich repeat-containing N-terminal plant-type" evidence="10">
    <location>
        <begin position="17"/>
        <end position="50"/>
    </location>
</feature>
<name>A0AAJ6SXY1_POPEU</name>
<dbReference type="KEGG" id="peu:105108132"/>
<protein>
    <submittedName>
        <fullName evidence="12">LRR receptor-like serine/threonine-protein kinase ERL2</fullName>
    </submittedName>
</protein>
<dbReference type="Pfam" id="PF08263">
    <property type="entry name" value="LRRNT_2"/>
    <property type="match status" value="1"/>
</dbReference>
<keyword evidence="11" id="KW-1185">Reference proteome</keyword>
<evidence type="ECO:0000256" key="2">
    <source>
        <dbReference type="ARBA" id="ARBA00022614"/>
    </source>
</evidence>
<dbReference type="AlphaFoldDB" id="A0AAJ6SXY1"/>
<gene>
    <name evidence="12" type="primary">LOC105108132</name>
</gene>
<keyword evidence="5" id="KW-0677">Repeat</keyword>
<keyword evidence="3" id="KW-0812">Transmembrane</keyword>
<reference evidence="12" key="1">
    <citation type="submission" date="2025-08" db="UniProtKB">
        <authorList>
            <consortium name="RefSeq"/>
        </authorList>
    </citation>
    <scope>IDENTIFICATION</scope>
</reference>
<keyword evidence="9" id="KW-0325">Glycoprotein</keyword>
<dbReference type="Proteomes" id="UP000694918">
    <property type="component" value="Unplaced"/>
</dbReference>
<dbReference type="PANTHER" id="PTHR48063">
    <property type="entry name" value="LRR RECEPTOR-LIKE KINASE"/>
    <property type="match status" value="1"/>
</dbReference>
<evidence type="ECO:0000259" key="10">
    <source>
        <dbReference type="Pfam" id="PF08263"/>
    </source>
</evidence>
<dbReference type="InterPro" id="IPR013210">
    <property type="entry name" value="LRR_N_plant-typ"/>
</dbReference>